<comment type="caution">
    <text evidence="4">The sequence shown here is derived from an EMBL/GenBank/DDBJ whole genome shotgun (WGS) entry which is preliminary data.</text>
</comment>
<dbReference type="SMART" id="SM00267">
    <property type="entry name" value="GGDEF"/>
    <property type="match status" value="1"/>
</dbReference>
<accession>A0A7X5AQN3</accession>
<evidence type="ECO:0000256" key="1">
    <source>
        <dbReference type="SAM" id="Phobius"/>
    </source>
</evidence>
<dbReference type="InterPro" id="IPR029787">
    <property type="entry name" value="Nucleotide_cyclase"/>
</dbReference>
<dbReference type="InterPro" id="IPR035919">
    <property type="entry name" value="EAL_sf"/>
</dbReference>
<keyword evidence="5" id="KW-1185">Reference proteome</keyword>
<dbReference type="PANTHER" id="PTHR33121:SF79">
    <property type="entry name" value="CYCLIC DI-GMP PHOSPHODIESTERASE PDED-RELATED"/>
    <property type="match status" value="1"/>
</dbReference>
<keyword evidence="1" id="KW-1133">Transmembrane helix</keyword>
<dbReference type="SUPFAM" id="SSF141868">
    <property type="entry name" value="EAL domain-like"/>
    <property type="match status" value="1"/>
</dbReference>
<dbReference type="Pfam" id="PF00990">
    <property type="entry name" value="GGDEF"/>
    <property type="match status" value="1"/>
</dbReference>
<dbReference type="CDD" id="cd01949">
    <property type="entry name" value="GGDEF"/>
    <property type="match status" value="1"/>
</dbReference>
<dbReference type="EMBL" id="WUTT01000001">
    <property type="protein sequence ID" value="NAW35088.1"/>
    <property type="molecule type" value="Genomic_DNA"/>
</dbReference>
<dbReference type="OrthoDB" id="6168558at2"/>
<gene>
    <name evidence="4" type="ORF">GRB96_11745</name>
</gene>
<organism evidence="4 5">
    <name type="scientific">Halomonas alimentaria</name>
    <dbReference type="NCBI Taxonomy" id="147248"/>
    <lineage>
        <taxon>Bacteria</taxon>
        <taxon>Pseudomonadati</taxon>
        <taxon>Pseudomonadota</taxon>
        <taxon>Gammaproteobacteria</taxon>
        <taxon>Oceanospirillales</taxon>
        <taxon>Halomonadaceae</taxon>
        <taxon>Halomonas</taxon>
    </lineage>
</organism>
<dbReference type="SUPFAM" id="SSF55073">
    <property type="entry name" value="Nucleotide cyclase"/>
    <property type="match status" value="1"/>
</dbReference>
<evidence type="ECO:0000259" key="2">
    <source>
        <dbReference type="PROSITE" id="PS50883"/>
    </source>
</evidence>
<dbReference type="AlphaFoldDB" id="A0A7X5AQN3"/>
<feature type="transmembrane region" description="Helical" evidence="1">
    <location>
        <begin position="12"/>
        <end position="32"/>
    </location>
</feature>
<evidence type="ECO:0000313" key="5">
    <source>
        <dbReference type="Proteomes" id="UP000487929"/>
    </source>
</evidence>
<dbReference type="InterPro" id="IPR050706">
    <property type="entry name" value="Cyclic-di-GMP_PDE-like"/>
</dbReference>
<feature type="domain" description="GGDEF" evidence="3">
    <location>
        <begin position="365"/>
        <end position="505"/>
    </location>
</feature>
<dbReference type="RefSeq" id="WP_161432315.1">
    <property type="nucleotide sequence ID" value="NZ_WUTT01000001.1"/>
</dbReference>
<feature type="domain" description="EAL" evidence="2">
    <location>
        <begin position="516"/>
        <end position="763"/>
    </location>
</feature>
<dbReference type="CDD" id="cd18773">
    <property type="entry name" value="PDC1_HK_sensor"/>
    <property type="match status" value="1"/>
</dbReference>
<proteinExistence type="predicted"/>
<feature type="transmembrane region" description="Helical" evidence="1">
    <location>
        <begin position="314"/>
        <end position="337"/>
    </location>
</feature>
<dbReference type="InterPro" id="IPR001633">
    <property type="entry name" value="EAL_dom"/>
</dbReference>
<sequence>MRRQRPVLGRRPLIMLLLALLVALFFGGMWLLSTLNLRYAEGALAELRERQIVDTFHANLDRIDAHHRRMEQNSRGLARAGLLLAEMEAGEARVSEALEQALAEFPDARGATLWLTRSARPVAMFARREEQRVVVEPLESGWAQAEWLQSRLDGWREGNPQPHWTATYFKPRIDDAVISVSAPILDAAGRVLGMAASDWVADDIIGLVSDVQVTPSTFAFLVDRENRNLSSLARAEDLQRAQRLIEEVSALELHRDADKLAAVEGMVRRDLALGGEPWSLYHDTSRAGMVFGIAVPQAEIDAVLAPMRGVNLQLLVGIGLALLVLAGVILFLVAGLLRQLRTLYTDPLTRLPNRARLLADLEAGRAGSLMLVNVDGFKQINDLFGHRCGDRVIQHLATRLEELLKASGWRNCRLYRMPGDEQAVWLPGAVADDTLQATVESLYHSLSGLRLDWRGQELPLQMTLGVASSWQLERGSDGDETLLSSANIALKQARGEQRPFAFYDPATRVRRDYERNLAWANRLAEALDDGRVVAYFQPILEVASGRVGKFECLVRMLDEEGSPVSPGVFLEVARRSRLYRRLTLTMIDRCLTAMAESPHEFSLNFSGEDIADAEISEVLLARVAESGAGERLIFEILESEGIDNYAVVSAFIERAKALGVRIAIDDFGSGYSNFEHLLRLDVDLLKIDGSLVRQVDTDADAETLIRGIVGFARELGIATVAEFVHSEAVLSRVRALGVDFAQGACIGMPEPHPEFAAAIGESRANPVD</sequence>
<dbReference type="Gene3D" id="3.30.70.270">
    <property type="match status" value="1"/>
</dbReference>
<dbReference type="SMART" id="SM00052">
    <property type="entry name" value="EAL"/>
    <property type="match status" value="1"/>
</dbReference>
<evidence type="ECO:0000259" key="3">
    <source>
        <dbReference type="PROSITE" id="PS50887"/>
    </source>
</evidence>
<dbReference type="Proteomes" id="UP000487929">
    <property type="component" value="Unassembled WGS sequence"/>
</dbReference>
<dbReference type="GO" id="GO:0071111">
    <property type="term" value="F:cyclic-guanylate-specific phosphodiesterase activity"/>
    <property type="evidence" value="ECO:0007669"/>
    <property type="project" value="InterPro"/>
</dbReference>
<keyword evidence="1" id="KW-0472">Membrane</keyword>
<dbReference type="CDD" id="cd01948">
    <property type="entry name" value="EAL"/>
    <property type="match status" value="1"/>
</dbReference>
<dbReference type="PROSITE" id="PS50883">
    <property type="entry name" value="EAL"/>
    <property type="match status" value="1"/>
</dbReference>
<evidence type="ECO:0000313" key="4">
    <source>
        <dbReference type="EMBL" id="NAW35088.1"/>
    </source>
</evidence>
<name>A0A7X5AQN3_9GAMM</name>
<dbReference type="Gene3D" id="3.20.20.450">
    <property type="entry name" value="EAL domain"/>
    <property type="match status" value="1"/>
</dbReference>
<dbReference type="PANTHER" id="PTHR33121">
    <property type="entry name" value="CYCLIC DI-GMP PHOSPHODIESTERASE PDEF"/>
    <property type="match status" value="1"/>
</dbReference>
<keyword evidence="1" id="KW-0812">Transmembrane</keyword>
<dbReference type="Pfam" id="PF00563">
    <property type="entry name" value="EAL"/>
    <property type="match status" value="1"/>
</dbReference>
<dbReference type="Gene3D" id="3.30.450.20">
    <property type="entry name" value="PAS domain"/>
    <property type="match status" value="1"/>
</dbReference>
<dbReference type="PROSITE" id="PS50887">
    <property type="entry name" value="GGDEF"/>
    <property type="match status" value="1"/>
</dbReference>
<dbReference type="InterPro" id="IPR043128">
    <property type="entry name" value="Rev_trsase/Diguanyl_cyclase"/>
</dbReference>
<dbReference type="NCBIfam" id="TIGR00254">
    <property type="entry name" value="GGDEF"/>
    <property type="match status" value="1"/>
</dbReference>
<protein>
    <submittedName>
        <fullName evidence="4">EAL domain-containing protein</fullName>
    </submittedName>
</protein>
<dbReference type="InterPro" id="IPR000160">
    <property type="entry name" value="GGDEF_dom"/>
</dbReference>
<reference evidence="4 5" key="1">
    <citation type="submission" date="2019-12" db="EMBL/GenBank/DDBJ databases">
        <title>Draft genome sequencing of Halomonas alimentaria DSM 15356.</title>
        <authorList>
            <person name="Pandiyan K."/>
            <person name="Kushwaha P."/>
            <person name="Gowdham M."/>
            <person name="Chakdar H."/>
            <person name="Singh A."/>
            <person name="Kumar M."/>
            <person name="Saxena A.K."/>
        </authorList>
    </citation>
    <scope>NUCLEOTIDE SEQUENCE [LARGE SCALE GENOMIC DNA]</scope>
    <source>
        <strain evidence="4 5">DSM 15356</strain>
    </source>
</reference>